<evidence type="ECO:0000256" key="1">
    <source>
        <dbReference type="ARBA" id="ARBA00007812"/>
    </source>
</evidence>
<dbReference type="InterPro" id="IPR029035">
    <property type="entry name" value="DHS-like_NAD/FAD-binding_dom"/>
</dbReference>
<feature type="domain" description="Thiamine pyrophosphate enzyme TPP-binding" evidence="5">
    <location>
        <begin position="372"/>
        <end position="520"/>
    </location>
</feature>
<organism evidence="7 8">
    <name type="scientific">Clostridium oceanicum</name>
    <dbReference type="NCBI Taxonomy" id="1543"/>
    <lineage>
        <taxon>Bacteria</taxon>
        <taxon>Bacillati</taxon>
        <taxon>Bacillota</taxon>
        <taxon>Clostridia</taxon>
        <taxon>Eubacteriales</taxon>
        <taxon>Clostridiaceae</taxon>
        <taxon>Clostridium</taxon>
    </lineage>
</organism>
<dbReference type="InterPro" id="IPR047211">
    <property type="entry name" value="POXB-like"/>
</dbReference>
<dbReference type="Gene3D" id="3.40.50.970">
    <property type="match status" value="2"/>
</dbReference>
<dbReference type="Pfam" id="PF00205">
    <property type="entry name" value="TPP_enzyme_M"/>
    <property type="match status" value="1"/>
</dbReference>
<accession>A0ABP3UXK8</accession>
<dbReference type="InterPro" id="IPR011766">
    <property type="entry name" value="TPP_enzyme_TPP-bd"/>
</dbReference>
<evidence type="ECO:0000259" key="4">
    <source>
        <dbReference type="Pfam" id="PF00205"/>
    </source>
</evidence>
<dbReference type="SUPFAM" id="SSF52518">
    <property type="entry name" value="Thiamin diphosphate-binding fold (THDP-binding)"/>
    <property type="match status" value="2"/>
</dbReference>
<evidence type="ECO:0000259" key="5">
    <source>
        <dbReference type="Pfam" id="PF02775"/>
    </source>
</evidence>
<dbReference type="PANTHER" id="PTHR42981">
    <property type="entry name" value="PYRUVATE DEHYDROGENASE [UBIQUINONE]"/>
    <property type="match status" value="1"/>
</dbReference>
<dbReference type="Proteomes" id="UP001501510">
    <property type="component" value="Unassembled WGS sequence"/>
</dbReference>
<dbReference type="EMBL" id="BAAACG010000010">
    <property type="protein sequence ID" value="GAA0743136.1"/>
    <property type="molecule type" value="Genomic_DNA"/>
</dbReference>
<gene>
    <name evidence="7" type="ORF">GCM10008906_26550</name>
</gene>
<evidence type="ECO:0000256" key="2">
    <source>
        <dbReference type="ARBA" id="ARBA00023052"/>
    </source>
</evidence>
<keyword evidence="2 3" id="KW-0786">Thiamine pyrophosphate</keyword>
<dbReference type="Pfam" id="PF02776">
    <property type="entry name" value="TPP_enzyme_N"/>
    <property type="match status" value="1"/>
</dbReference>
<evidence type="ECO:0000313" key="7">
    <source>
        <dbReference type="EMBL" id="GAA0743136.1"/>
    </source>
</evidence>
<sequence>MRIADAIVKYLELNEVKYVFGIPASTFSGIDDALNDTDIGYIVTKNEAGASYSATKYADLSKKIGVCLLAGGVGVNNAINGIADAKRNKLPLLIISGDVNSFYKGKGGIQEFDNSKTLGTITKYSKNIVDGNEALNEVEKAIKIALTPPYGPVSLSIPLDIQKSEFKGQLPLKKLHIEPKEYDENMLDKAIKEIDKSKKGIILVGRGTRGLGKEVKSLSEKLKWPVISTPNAKSIVNTDFKYYLGNYGFCTADGAIEYVRNTKMDCVLILGTSLGQAATRDYNEELVANKKVIRIDWDKNEFNKVFNEDISVEYDLKEAIKIINSKITKKTGEFKKPEMNKPYVRNHTGMSLRLVMEKISEILPKDSCVIGDIGDFCNYIFKYMPMREDMDCQTSINYASMGNAVAGSMGSYLSNPNRTYAAILGDGCFYMNGLEILTAKEYNMPIIYFVVNNSMLGLVNNGQTYCFGRGCKGKVKFSKNSIASVAESLGIDSVRVNKYEDFDLIKDKMLNRHKPLVVEIITDGSEIMIDPDRLGVISDDSKM</sequence>
<keyword evidence="8" id="KW-1185">Reference proteome</keyword>
<evidence type="ECO:0000256" key="3">
    <source>
        <dbReference type="RuleBase" id="RU362132"/>
    </source>
</evidence>
<feature type="domain" description="Thiamine pyrophosphate enzyme central" evidence="4">
    <location>
        <begin position="187"/>
        <end position="321"/>
    </location>
</feature>
<dbReference type="RefSeq" id="WP_343762167.1">
    <property type="nucleotide sequence ID" value="NZ_BAAACG010000010.1"/>
</dbReference>
<comment type="similarity">
    <text evidence="1 3">Belongs to the TPP enzyme family.</text>
</comment>
<proteinExistence type="inferred from homology"/>
<dbReference type="SUPFAM" id="SSF52467">
    <property type="entry name" value="DHS-like NAD/FAD-binding domain"/>
    <property type="match status" value="1"/>
</dbReference>
<dbReference type="Pfam" id="PF02775">
    <property type="entry name" value="TPP_enzyme_C"/>
    <property type="match status" value="1"/>
</dbReference>
<reference evidence="8" key="1">
    <citation type="journal article" date="2019" name="Int. J. Syst. Evol. Microbiol.">
        <title>The Global Catalogue of Microorganisms (GCM) 10K type strain sequencing project: providing services to taxonomists for standard genome sequencing and annotation.</title>
        <authorList>
            <consortium name="The Broad Institute Genomics Platform"/>
            <consortium name="The Broad Institute Genome Sequencing Center for Infectious Disease"/>
            <person name="Wu L."/>
            <person name="Ma J."/>
        </authorList>
    </citation>
    <scope>NUCLEOTIDE SEQUENCE [LARGE SCALE GENOMIC DNA]</scope>
    <source>
        <strain evidence="8">JCM 1407</strain>
    </source>
</reference>
<dbReference type="InterPro" id="IPR012001">
    <property type="entry name" value="Thiamin_PyroP_enz_TPP-bd_dom"/>
</dbReference>
<dbReference type="CDD" id="cd07035">
    <property type="entry name" value="TPP_PYR_POX_like"/>
    <property type="match status" value="1"/>
</dbReference>
<dbReference type="InterPro" id="IPR029061">
    <property type="entry name" value="THDP-binding"/>
</dbReference>
<protein>
    <submittedName>
        <fullName evidence="7">Acetolactate synthase large subunit</fullName>
    </submittedName>
</protein>
<evidence type="ECO:0000259" key="6">
    <source>
        <dbReference type="Pfam" id="PF02776"/>
    </source>
</evidence>
<dbReference type="Gene3D" id="3.40.50.1220">
    <property type="entry name" value="TPP-binding domain"/>
    <property type="match status" value="1"/>
</dbReference>
<evidence type="ECO:0000313" key="8">
    <source>
        <dbReference type="Proteomes" id="UP001501510"/>
    </source>
</evidence>
<feature type="domain" description="Thiamine pyrophosphate enzyme N-terminal TPP-binding" evidence="6">
    <location>
        <begin position="1"/>
        <end position="115"/>
    </location>
</feature>
<dbReference type="InterPro" id="IPR012000">
    <property type="entry name" value="Thiamin_PyroP_enz_cen_dom"/>
</dbReference>
<name>A0ABP3UXK8_9CLOT</name>
<dbReference type="CDD" id="cd00568">
    <property type="entry name" value="TPP_enzymes"/>
    <property type="match status" value="1"/>
</dbReference>
<dbReference type="PANTHER" id="PTHR42981:SF2">
    <property type="entry name" value="PYRUVATE DEHYDROGENASE [UBIQUINONE]"/>
    <property type="match status" value="1"/>
</dbReference>
<comment type="caution">
    <text evidence="7">The sequence shown here is derived from an EMBL/GenBank/DDBJ whole genome shotgun (WGS) entry which is preliminary data.</text>
</comment>